<proteinExistence type="predicted"/>
<dbReference type="EMBL" id="PITK01002711">
    <property type="protein sequence ID" value="TBU05758.1"/>
    <property type="molecule type" value="Genomic_DNA"/>
</dbReference>
<name>A0A4Q9LD00_9MICR</name>
<evidence type="ECO:0000256" key="1">
    <source>
        <dbReference type="SAM" id="MobiDB-lite"/>
    </source>
</evidence>
<organism evidence="3 4">
    <name type="scientific">Hamiltosporidium tvaerminnensis</name>
    <dbReference type="NCBI Taxonomy" id="1176355"/>
    <lineage>
        <taxon>Eukaryota</taxon>
        <taxon>Fungi</taxon>
        <taxon>Fungi incertae sedis</taxon>
        <taxon>Microsporidia</taxon>
        <taxon>Dubosqiidae</taxon>
        <taxon>Hamiltosporidium</taxon>
    </lineage>
</organism>
<dbReference type="VEuPathDB" id="MicrosporidiaDB:CWI38_2711p0020"/>
<dbReference type="VEuPathDB" id="MicrosporidiaDB:CWI37_1523p0020"/>
<protein>
    <submittedName>
        <fullName evidence="3">Uncharacterized protein</fullName>
    </submittedName>
</protein>
<dbReference type="Proteomes" id="UP000292282">
    <property type="component" value="Unassembled WGS sequence"/>
</dbReference>
<gene>
    <name evidence="2" type="ORF">CWI37_1523p0020</name>
    <name evidence="3" type="ORF">CWI38_2711p0020</name>
</gene>
<sequence length="53" mass="5828">MEGEGGVRDSGDSSVYDEGVINKSKGVINRDSKYWGVNHTDSRYEGVNQYGSK</sequence>
<dbReference type="AlphaFoldDB" id="A0A4Q9LD00"/>
<evidence type="ECO:0000313" key="3">
    <source>
        <dbReference type="EMBL" id="TBU05758.1"/>
    </source>
</evidence>
<reference evidence="4 5" key="1">
    <citation type="submission" date="2017-12" db="EMBL/GenBank/DDBJ databases">
        <authorList>
            <person name="Pombert J.-F."/>
            <person name="Haag K.L."/>
            <person name="Ebert D."/>
        </authorList>
    </citation>
    <scope>NUCLEOTIDE SEQUENCE [LARGE SCALE GENOMIC DNA]</scope>
    <source>
        <strain evidence="2">FI-OER-3-3</strain>
        <strain evidence="3">IL-G-3</strain>
    </source>
</reference>
<feature type="region of interest" description="Disordered" evidence="1">
    <location>
        <begin position="1"/>
        <end position="22"/>
    </location>
</feature>
<evidence type="ECO:0000313" key="4">
    <source>
        <dbReference type="Proteomes" id="UP000292282"/>
    </source>
</evidence>
<feature type="compositionally biased region" description="Basic and acidic residues" evidence="1">
    <location>
        <begin position="1"/>
        <end position="11"/>
    </location>
</feature>
<accession>A0A4Q9LD00</accession>
<dbReference type="EMBL" id="PITJ01001523">
    <property type="protein sequence ID" value="TBT98955.1"/>
    <property type="molecule type" value="Genomic_DNA"/>
</dbReference>
<keyword evidence="4" id="KW-1185">Reference proteome</keyword>
<evidence type="ECO:0000313" key="2">
    <source>
        <dbReference type="EMBL" id="TBT98955.1"/>
    </source>
</evidence>
<evidence type="ECO:0000313" key="5">
    <source>
        <dbReference type="Proteomes" id="UP000292362"/>
    </source>
</evidence>
<dbReference type="Proteomes" id="UP000292362">
    <property type="component" value="Unassembled WGS sequence"/>
</dbReference>
<comment type="caution">
    <text evidence="3">The sequence shown here is derived from an EMBL/GenBank/DDBJ whole genome shotgun (WGS) entry which is preliminary data.</text>
</comment>